<evidence type="ECO:0000256" key="2">
    <source>
        <dbReference type="ARBA" id="ARBA00022898"/>
    </source>
</evidence>
<dbReference type="PROSITE" id="PS00105">
    <property type="entry name" value="AA_TRANSFER_CLASS_1"/>
    <property type="match status" value="1"/>
</dbReference>
<comment type="caution">
    <text evidence="4">The sequence shown here is derived from an EMBL/GenBank/DDBJ whole genome shotgun (WGS) entry which is preliminary data.</text>
</comment>
<dbReference type="CDD" id="cd00609">
    <property type="entry name" value="AAT_like"/>
    <property type="match status" value="1"/>
</dbReference>
<keyword evidence="4" id="KW-0032">Aminotransferase</keyword>
<organism evidence="4 5">
    <name type="scientific">Aspergillus sclerotioniger CBS 115572</name>
    <dbReference type="NCBI Taxonomy" id="1450535"/>
    <lineage>
        <taxon>Eukaryota</taxon>
        <taxon>Fungi</taxon>
        <taxon>Dikarya</taxon>
        <taxon>Ascomycota</taxon>
        <taxon>Pezizomycotina</taxon>
        <taxon>Eurotiomycetes</taxon>
        <taxon>Eurotiomycetidae</taxon>
        <taxon>Eurotiales</taxon>
        <taxon>Aspergillaceae</taxon>
        <taxon>Aspergillus</taxon>
        <taxon>Aspergillus subgen. Circumdati</taxon>
    </lineage>
</organism>
<dbReference type="STRING" id="1450535.A0A317V7G1"/>
<dbReference type="PANTHER" id="PTHR43795">
    <property type="entry name" value="BIFUNCTIONAL ASPARTATE AMINOTRANSFERASE AND GLUTAMATE/ASPARTATE-PREPHENATE AMINOTRANSFERASE-RELATED"/>
    <property type="match status" value="1"/>
</dbReference>
<keyword evidence="5" id="KW-1185">Reference proteome</keyword>
<gene>
    <name evidence="4" type="ORF">BO94DRAFT_628293</name>
</gene>
<dbReference type="GeneID" id="37119617"/>
<dbReference type="EMBL" id="MSFK01000039">
    <property type="protein sequence ID" value="PWY70304.1"/>
    <property type="molecule type" value="Genomic_DNA"/>
</dbReference>
<dbReference type="Gene3D" id="3.40.640.10">
    <property type="entry name" value="Type I PLP-dependent aspartate aminotransferase-like (Major domain)"/>
    <property type="match status" value="1"/>
</dbReference>
<evidence type="ECO:0000256" key="1">
    <source>
        <dbReference type="ARBA" id="ARBA00007441"/>
    </source>
</evidence>
<dbReference type="GO" id="GO:0030170">
    <property type="term" value="F:pyridoxal phosphate binding"/>
    <property type="evidence" value="ECO:0007669"/>
    <property type="project" value="InterPro"/>
</dbReference>
<dbReference type="AlphaFoldDB" id="A0A317V7G1"/>
<dbReference type="InterPro" id="IPR050478">
    <property type="entry name" value="Ethylene_sulfur-biosynth"/>
</dbReference>
<comment type="similarity">
    <text evidence="1">Belongs to the class-I pyridoxal-phosphate-dependent aminotransferase family.</text>
</comment>
<name>A0A317V7G1_9EURO</name>
<accession>A0A317V7G1</accession>
<sequence length="412" mass="45967">MWDIMRNPWCPLTNPTGYVNVGVAENALMHDYLLSYMNTQLTLPAKYLTYNDGAIGAERLRRAMAAFLTKHLHPVKPLTSDNLLVTNGVSSAIEHMSWAFTDPGEGILLGRPYYGTFIPDMSVRPGAVVVGVEFGDVDPFSMDAVECYEKALVRFQETTGKKVRAVMLCHPHNPLGRCYPRQTIVGLMRLCQKYQIHLISDEIYALSVWENTIDEDVSPVGFESALSIDMTGIIDPSLVHLLWGMSKDFGANGIRLGVIISQSNPVLLEAVKGVSLYTYSSSVSEHLAAVILEDEEFTTRYIRLNRQRMGESYAFAAGYLKDCGIEYATGANAAFFLWVNLGRKYCELHPEMGDLGDGIGDKVMEVLLQRKVFLASGGLFGSERSGWFRIVFTHERGYLEEALRRVVLALHD</sequence>
<dbReference type="GO" id="GO:0008483">
    <property type="term" value="F:transaminase activity"/>
    <property type="evidence" value="ECO:0007669"/>
    <property type="project" value="UniProtKB-KW"/>
</dbReference>
<dbReference type="PANTHER" id="PTHR43795:SF63">
    <property type="entry name" value="PUTATIVE (AFU_ORTHOLOGUE AFUA_4G00630)-RELATED"/>
    <property type="match status" value="1"/>
</dbReference>
<evidence type="ECO:0000313" key="4">
    <source>
        <dbReference type="EMBL" id="PWY70304.1"/>
    </source>
</evidence>
<proteinExistence type="inferred from homology"/>
<dbReference type="RefSeq" id="XP_025462595.1">
    <property type="nucleotide sequence ID" value="XM_025617474.1"/>
</dbReference>
<dbReference type="InterPro" id="IPR015421">
    <property type="entry name" value="PyrdxlP-dep_Trfase_major"/>
</dbReference>
<feature type="domain" description="Aminotransferase class I/classII large" evidence="3">
    <location>
        <begin position="56"/>
        <end position="406"/>
    </location>
</feature>
<dbReference type="GO" id="GO:0006520">
    <property type="term" value="P:amino acid metabolic process"/>
    <property type="evidence" value="ECO:0007669"/>
    <property type="project" value="TreeGrafter"/>
</dbReference>
<dbReference type="InterPro" id="IPR015424">
    <property type="entry name" value="PyrdxlP-dep_Trfase"/>
</dbReference>
<dbReference type="Gene3D" id="3.90.1150.10">
    <property type="entry name" value="Aspartate Aminotransferase, domain 1"/>
    <property type="match status" value="1"/>
</dbReference>
<dbReference type="Pfam" id="PF00155">
    <property type="entry name" value="Aminotran_1_2"/>
    <property type="match status" value="1"/>
</dbReference>
<dbReference type="InterPro" id="IPR015422">
    <property type="entry name" value="PyrdxlP-dep_Trfase_small"/>
</dbReference>
<dbReference type="InterPro" id="IPR004839">
    <property type="entry name" value="Aminotransferase_I/II_large"/>
</dbReference>
<dbReference type="InterPro" id="IPR004838">
    <property type="entry name" value="NHTrfase_class1_PyrdxlP-BS"/>
</dbReference>
<reference evidence="4 5" key="1">
    <citation type="submission" date="2016-12" db="EMBL/GenBank/DDBJ databases">
        <title>The genomes of Aspergillus section Nigri reveals drivers in fungal speciation.</title>
        <authorList>
            <consortium name="DOE Joint Genome Institute"/>
            <person name="Vesth T.C."/>
            <person name="Nybo J."/>
            <person name="Theobald S."/>
            <person name="Brandl J."/>
            <person name="Frisvad J.C."/>
            <person name="Nielsen K.F."/>
            <person name="Lyhne E.K."/>
            <person name="Kogle M.E."/>
            <person name="Kuo A."/>
            <person name="Riley R."/>
            <person name="Clum A."/>
            <person name="Nolan M."/>
            <person name="Lipzen A."/>
            <person name="Salamov A."/>
            <person name="Henrissat B."/>
            <person name="Wiebenga A."/>
            <person name="De Vries R.P."/>
            <person name="Grigoriev I.V."/>
            <person name="Mortensen U.H."/>
            <person name="Andersen M.R."/>
            <person name="Baker S.E."/>
        </authorList>
    </citation>
    <scope>NUCLEOTIDE SEQUENCE [LARGE SCALE GENOMIC DNA]</scope>
    <source>
        <strain evidence="4 5">CBS 115572</strain>
    </source>
</reference>
<protein>
    <submittedName>
        <fullName evidence="4">Aminotransferase</fullName>
    </submittedName>
</protein>
<dbReference type="PRINTS" id="PR00753">
    <property type="entry name" value="ACCSYNTHASE"/>
</dbReference>
<keyword evidence="2" id="KW-0663">Pyridoxal phosphate</keyword>
<dbReference type="OrthoDB" id="7042322at2759"/>
<dbReference type="SUPFAM" id="SSF53383">
    <property type="entry name" value="PLP-dependent transferases"/>
    <property type="match status" value="1"/>
</dbReference>
<dbReference type="Proteomes" id="UP000246702">
    <property type="component" value="Unassembled WGS sequence"/>
</dbReference>
<evidence type="ECO:0000313" key="5">
    <source>
        <dbReference type="Proteomes" id="UP000246702"/>
    </source>
</evidence>
<evidence type="ECO:0000259" key="3">
    <source>
        <dbReference type="Pfam" id="PF00155"/>
    </source>
</evidence>
<keyword evidence="4" id="KW-0808">Transferase</keyword>